<keyword evidence="2" id="KW-1185">Reference proteome</keyword>
<evidence type="ECO:0000313" key="2">
    <source>
        <dbReference type="Proteomes" id="UP000256970"/>
    </source>
</evidence>
<dbReference type="Proteomes" id="UP000256970">
    <property type="component" value="Unassembled WGS sequence"/>
</dbReference>
<organism evidence="1 2">
    <name type="scientific">Tetradesmus obliquus</name>
    <name type="common">Green alga</name>
    <name type="synonym">Acutodesmus obliquus</name>
    <dbReference type="NCBI Taxonomy" id="3088"/>
    <lineage>
        <taxon>Eukaryota</taxon>
        <taxon>Viridiplantae</taxon>
        <taxon>Chlorophyta</taxon>
        <taxon>core chlorophytes</taxon>
        <taxon>Chlorophyceae</taxon>
        <taxon>CS clade</taxon>
        <taxon>Sphaeropleales</taxon>
        <taxon>Scenedesmaceae</taxon>
        <taxon>Tetradesmus</taxon>
    </lineage>
</organism>
<sequence>MSRRAHSEAFPEDQTLHIKLAEGDAVEADAYVLRLFSSVARSLPHDARDWDLSNLLLDAQPVTRPTVIAWLNAVYRRAYESDFEQQDPNPACSFQGLFQLLQFADAVGSPTSALLSCLAHIGQLQLQVQLGEQQLQLDAGCCYGFMDIEQEFQLRLSMPGDVDDQDIGEPAGEAAMQECCRQVAKQTEQLLWLAYRLQLAPLIDKLHEFVRSGSDGLLTGLRDAVFTERVLDAALGSNRLGRDAWIAHVVHHVHAPAAGGPRALFKAVDLTDEDDPEARSGAFRAVLQRDFLGAPAGTEVEVAYDLSTGWFNIGGYDFEATLHLR</sequence>
<proteinExistence type="predicted"/>
<dbReference type="AlphaFoldDB" id="A0A383V7L2"/>
<accession>A0A383V7L2</accession>
<evidence type="ECO:0000313" key="1">
    <source>
        <dbReference type="EMBL" id="SZX60336.1"/>
    </source>
</evidence>
<dbReference type="EMBL" id="FNXT01000059">
    <property type="protein sequence ID" value="SZX60336.1"/>
    <property type="molecule type" value="Genomic_DNA"/>
</dbReference>
<name>A0A383V7L2_TETOB</name>
<gene>
    <name evidence="1" type="ORF">BQ4739_LOCUS890</name>
</gene>
<protein>
    <submittedName>
        <fullName evidence="1">Uncharacterized protein</fullName>
    </submittedName>
</protein>
<reference evidence="1 2" key="1">
    <citation type="submission" date="2016-10" db="EMBL/GenBank/DDBJ databases">
        <authorList>
            <person name="Cai Z."/>
        </authorList>
    </citation>
    <scope>NUCLEOTIDE SEQUENCE [LARGE SCALE GENOMIC DNA]</scope>
</reference>